<evidence type="ECO:0000313" key="2">
    <source>
        <dbReference type="EMBL" id="TNC49544.1"/>
    </source>
</evidence>
<dbReference type="Gene3D" id="3.40.50.1010">
    <property type="entry name" value="5'-nuclease"/>
    <property type="match status" value="1"/>
</dbReference>
<name>A0A5C4MW01_9RHOB</name>
<protein>
    <submittedName>
        <fullName evidence="2">Type II toxin-antitoxin system VapC family toxin</fullName>
    </submittedName>
</protein>
<sequence length="128" mass="12969">MSKAVVLDSSALLCLLNGEAGADRVAEALPSAVIGAVNLAEVVTKLRERGLSVEEVEEALGGLNLDVRQLTAGQATATGHLRPATRSLGLSLGDRACLTLAAELSAPALTANQASGRVDVGAAVELIR</sequence>
<evidence type="ECO:0000259" key="1">
    <source>
        <dbReference type="Pfam" id="PF01850"/>
    </source>
</evidence>
<organism evidence="2 3">
    <name type="scientific">Rubellimicrobium rubrum</name>
    <dbReference type="NCBI Taxonomy" id="2585369"/>
    <lineage>
        <taxon>Bacteria</taxon>
        <taxon>Pseudomonadati</taxon>
        <taxon>Pseudomonadota</taxon>
        <taxon>Alphaproteobacteria</taxon>
        <taxon>Rhodobacterales</taxon>
        <taxon>Roseobacteraceae</taxon>
        <taxon>Rubellimicrobium</taxon>
    </lineage>
</organism>
<dbReference type="EMBL" id="VDFU01000010">
    <property type="protein sequence ID" value="TNC49544.1"/>
    <property type="molecule type" value="Genomic_DNA"/>
</dbReference>
<feature type="domain" description="PIN" evidence="1">
    <location>
        <begin position="5"/>
        <end position="118"/>
    </location>
</feature>
<dbReference type="AlphaFoldDB" id="A0A5C4MW01"/>
<dbReference type="Proteomes" id="UP000305887">
    <property type="component" value="Unassembled WGS sequence"/>
</dbReference>
<evidence type="ECO:0000313" key="3">
    <source>
        <dbReference type="Proteomes" id="UP000305887"/>
    </source>
</evidence>
<accession>A0A5C4MW01</accession>
<dbReference type="Pfam" id="PF01850">
    <property type="entry name" value="PIN"/>
    <property type="match status" value="1"/>
</dbReference>
<reference evidence="2 3" key="1">
    <citation type="submission" date="2019-06" db="EMBL/GenBank/DDBJ databases">
        <title>YIM 131921 draft genome.</title>
        <authorList>
            <person name="Jiang L."/>
        </authorList>
    </citation>
    <scope>NUCLEOTIDE SEQUENCE [LARGE SCALE GENOMIC DNA]</scope>
    <source>
        <strain evidence="2 3">YIM 131921</strain>
    </source>
</reference>
<dbReference type="OrthoDB" id="286092at2"/>
<dbReference type="CDD" id="cd18682">
    <property type="entry name" value="PIN_VapC-like"/>
    <property type="match status" value="1"/>
</dbReference>
<gene>
    <name evidence="2" type="ORF">FHG66_10505</name>
</gene>
<dbReference type="RefSeq" id="WP_139076713.1">
    <property type="nucleotide sequence ID" value="NZ_VDFU01000010.1"/>
</dbReference>
<dbReference type="SUPFAM" id="SSF88723">
    <property type="entry name" value="PIN domain-like"/>
    <property type="match status" value="1"/>
</dbReference>
<proteinExistence type="predicted"/>
<keyword evidence="3" id="KW-1185">Reference proteome</keyword>
<dbReference type="InterPro" id="IPR029060">
    <property type="entry name" value="PIN-like_dom_sf"/>
</dbReference>
<comment type="caution">
    <text evidence="2">The sequence shown here is derived from an EMBL/GenBank/DDBJ whole genome shotgun (WGS) entry which is preliminary data.</text>
</comment>
<dbReference type="InterPro" id="IPR002716">
    <property type="entry name" value="PIN_dom"/>
</dbReference>